<dbReference type="Proteomes" id="UP000001364">
    <property type="component" value="Chromosome"/>
</dbReference>
<name>A0A0H3C6N8_CAUVN</name>
<protein>
    <recommendedName>
        <fullName evidence="3">Oxidoreductase</fullName>
    </recommendedName>
</protein>
<dbReference type="HOGENOM" id="CLU_115811_2_1_5"/>
<evidence type="ECO:0008006" key="3">
    <source>
        <dbReference type="Google" id="ProtNLM"/>
    </source>
</evidence>
<dbReference type="AlphaFoldDB" id="A0A0H3C6N8"/>
<dbReference type="GO" id="GO:0016491">
    <property type="term" value="F:oxidoreductase activity"/>
    <property type="evidence" value="ECO:0007669"/>
    <property type="project" value="UniProtKB-KW"/>
</dbReference>
<dbReference type="Pfam" id="PF06073">
    <property type="entry name" value="DUF934"/>
    <property type="match status" value="1"/>
</dbReference>
<organism evidence="1 2">
    <name type="scientific">Caulobacter vibrioides (strain NA1000 / CB15N)</name>
    <name type="common">Caulobacter crescentus</name>
    <dbReference type="NCBI Taxonomy" id="565050"/>
    <lineage>
        <taxon>Bacteria</taxon>
        <taxon>Pseudomonadati</taxon>
        <taxon>Pseudomonadota</taxon>
        <taxon>Alphaproteobacteria</taxon>
        <taxon>Caulobacterales</taxon>
        <taxon>Caulobacteraceae</taxon>
        <taxon>Caulobacter</taxon>
    </lineage>
</organism>
<evidence type="ECO:0000313" key="1">
    <source>
        <dbReference type="EMBL" id="ACL94643.1"/>
    </source>
</evidence>
<dbReference type="PATRIC" id="fig|565050.3.peg.1160"/>
<dbReference type="InterPro" id="IPR008318">
    <property type="entry name" value="UCP030820"/>
</dbReference>
<dbReference type="PhylomeDB" id="A0A0H3C6N8"/>
<reference evidence="1 2" key="1">
    <citation type="journal article" date="2010" name="J. Bacteriol.">
        <title>The genetic basis of laboratory adaptation in Caulobacter crescentus.</title>
        <authorList>
            <person name="Marks M.E."/>
            <person name="Castro-Rojas C.M."/>
            <person name="Teiling C."/>
            <person name="Du L."/>
            <person name="Kapatral V."/>
            <person name="Walunas T.L."/>
            <person name="Crosson S."/>
        </authorList>
    </citation>
    <scope>NUCLEOTIDE SEQUENCE [LARGE SCALE GENOMIC DNA]</scope>
    <source>
        <strain evidence="2">NA1000 / CB15N</strain>
    </source>
</reference>
<dbReference type="EMBL" id="CP001340">
    <property type="protein sequence ID" value="ACL94643.1"/>
    <property type="molecule type" value="Genomic_DNA"/>
</dbReference>
<gene>
    <name evidence="1" type="ordered locus">CCNA_01178</name>
</gene>
<dbReference type="RefSeq" id="YP_002516551.1">
    <property type="nucleotide sequence ID" value="NC_011916.1"/>
</dbReference>
<dbReference type="PIRSF" id="PIRSF030820">
    <property type="entry name" value="UCP030820"/>
    <property type="match status" value="1"/>
</dbReference>
<sequence length="168" mass="18589">MPKLIELVDGEARWAEDTFTALTDEDAIPPSGDVILSLARFQAEGDALLASNSRQVGVRIEPDQEVEVLAYDLPRIAVVALAFPKFRDGRAYTSARLLRERFGYQGHIRAVGDVLQEQAGFMVRCGFDAFEPADGATPEVLTKAANRFRHVYQRAADDRPIALDERAV</sequence>
<dbReference type="GeneID" id="7333571"/>
<dbReference type="RefSeq" id="WP_010919004.1">
    <property type="nucleotide sequence ID" value="NC_011916.1"/>
</dbReference>
<keyword evidence="1" id="KW-0560">Oxidoreductase</keyword>
<keyword evidence="2" id="KW-1185">Reference proteome</keyword>
<dbReference type="KEGG" id="ccs:CCNA_01178"/>
<evidence type="ECO:0000313" key="2">
    <source>
        <dbReference type="Proteomes" id="UP000001364"/>
    </source>
</evidence>
<proteinExistence type="predicted"/>
<accession>A0A0H3C6N8</accession>
<dbReference type="OrthoDB" id="9800421at2"/>